<evidence type="ECO:0000256" key="2">
    <source>
        <dbReference type="SAM" id="SignalP"/>
    </source>
</evidence>
<feature type="transmembrane region" description="Helical" evidence="1">
    <location>
        <begin position="118"/>
        <end position="139"/>
    </location>
</feature>
<keyword evidence="1" id="KW-1133">Transmembrane helix</keyword>
<sequence length="205" mass="21062">MRAARLLLLAGTLFALVSPSCLAHAALQGAGDFYAGALHPLTSPEHMLPLLLIGLLAGQNGHRTMSFTLLVLPLSLAIGAAVSFGWPRLPGSFLGCMALAMLLGGLLALAWRLPRSAVGLLAAACGLIVGYANGSAISADMQPVVFVAGLMAVGFLLQAYGMALVSALLACQRGWLTIAIRVLGSWSVAIGLLVISLSHRALLLA</sequence>
<dbReference type="STRING" id="1121001.SAMN02745857_04197"/>
<dbReference type="OrthoDB" id="8909461at2"/>
<feature type="transmembrane region" description="Helical" evidence="1">
    <location>
        <begin position="41"/>
        <end position="58"/>
    </location>
</feature>
<feature type="transmembrane region" description="Helical" evidence="1">
    <location>
        <begin position="65"/>
        <end position="86"/>
    </location>
</feature>
<organism evidence="3 4">
    <name type="scientific">Andreprevotia lacus DSM 23236</name>
    <dbReference type="NCBI Taxonomy" id="1121001"/>
    <lineage>
        <taxon>Bacteria</taxon>
        <taxon>Pseudomonadati</taxon>
        <taxon>Pseudomonadota</taxon>
        <taxon>Betaproteobacteria</taxon>
        <taxon>Neisseriales</taxon>
        <taxon>Chitinibacteraceae</taxon>
        <taxon>Andreprevotia</taxon>
    </lineage>
</organism>
<keyword evidence="1" id="KW-0472">Membrane</keyword>
<name>A0A1W1Y123_9NEIS</name>
<dbReference type="Proteomes" id="UP000192761">
    <property type="component" value="Unassembled WGS sequence"/>
</dbReference>
<feature type="chain" id="PRO_5012980947" evidence="2">
    <location>
        <begin position="26"/>
        <end position="205"/>
    </location>
</feature>
<feature type="signal peptide" evidence="2">
    <location>
        <begin position="1"/>
        <end position="25"/>
    </location>
</feature>
<dbReference type="RefSeq" id="WP_084093104.1">
    <property type="nucleotide sequence ID" value="NZ_FWXD01000047.1"/>
</dbReference>
<feature type="transmembrane region" description="Helical" evidence="1">
    <location>
        <begin position="92"/>
        <end position="111"/>
    </location>
</feature>
<accession>A0A1W1Y123</accession>
<evidence type="ECO:0000313" key="4">
    <source>
        <dbReference type="Proteomes" id="UP000192761"/>
    </source>
</evidence>
<gene>
    <name evidence="3" type="ORF">SAMN02745857_04197</name>
</gene>
<feature type="transmembrane region" description="Helical" evidence="1">
    <location>
        <begin position="178"/>
        <end position="197"/>
    </location>
</feature>
<reference evidence="3 4" key="1">
    <citation type="submission" date="2017-04" db="EMBL/GenBank/DDBJ databases">
        <authorList>
            <person name="Afonso C.L."/>
            <person name="Miller P.J."/>
            <person name="Scott M.A."/>
            <person name="Spackman E."/>
            <person name="Goraichik I."/>
            <person name="Dimitrov K.M."/>
            <person name="Suarez D.L."/>
            <person name="Swayne D.E."/>
        </authorList>
    </citation>
    <scope>NUCLEOTIDE SEQUENCE [LARGE SCALE GENOMIC DNA]</scope>
    <source>
        <strain evidence="3 4">DSM 23236</strain>
    </source>
</reference>
<feature type="transmembrane region" description="Helical" evidence="1">
    <location>
        <begin position="145"/>
        <end position="171"/>
    </location>
</feature>
<dbReference type="EMBL" id="FWXD01000047">
    <property type="protein sequence ID" value="SMC29856.1"/>
    <property type="molecule type" value="Genomic_DNA"/>
</dbReference>
<dbReference type="InterPro" id="IPR007038">
    <property type="entry name" value="HupE_UreJ"/>
</dbReference>
<evidence type="ECO:0000256" key="1">
    <source>
        <dbReference type="SAM" id="Phobius"/>
    </source>
</evidence>
<protein>
    <submittedName>
        <fullName evidence="3">Hydrogenase/urease accessory protein HupE</fullName>
    </submittedName>
</protein>
<evidence type="ECO:0000313" key="3">
    <source>
        <dbReference type="EMBL" id="SMC29856.1"/>
    </source>
</evidence>
<proteinExistence type="predicted"/>
<keyword evidence="4" id="KW-1185">Reference proteome</keyword>
<keyword evidence="1" id="KW-0812">Transmembrane</keyword>
<dbReference type="AlphaFoldDB" id="A0A1W1Y123"/>
<dbReference type="Pfam" id="PF04955">
    <property type="entry name" value="HupE_UreJ"/>
    <property type="match status" value="1"/>
</dbReference>
<keyword evidence="2" id="KW-0732">Signal</keyword>